<evidence type="ECO:0000313" key="3">
    <source>
        <dbReference type="EMBL" id="SFJ23540.1"/>
    </source>
</evidence>
<dbReference type="STRING" id="46223.SAMN05421852_10666"/>
<dbReference type="OrthoDB" id="9812065at2"/>
<protein>
    <submittedName>
        <fullName evidence="3">Probable sporulation protein, polysaccharide deacetylase family</fullName>
    </submittedName>
</protein>
<dbReference type="InterPro" id="IPR050248">
    <property type="entry name" value="Polysacc_deacetylase_ArnD"/>
</dbReference>
<dbReference type="Gene3D" id="3.20.20.370">
    <property type="entry name" value="Glycoside hydrolase/deacetylase"/>
    <property type="match status" value="1"/>
</dbReference>
<dbReference type="PROSITE" id="PS51677">
    <property type="entry name" value="NODB"/>
    <property type="match status" value="1"/>
</dbReference>
<keyword evidence="4" id="KW-1185">Reference proteome</keyword>
<evidence type="ECO:0000313" key="4">
    <source>
        <dbReference type="Proteomes" id="UP000199545"/>
    </source>
</evidence>
<feature type="signal peptide" evidence="1">
    <location>
        <begin position="1"/>
        <end position="20"/>
    </location>
</feature>
<dbReference type="Pfam" id="PF01522">
    <property type="entry name" value="Polysacc_deac_1"/>
    <property type="match status" value="1"/>
</dbReference>
<dbReference type="SUPFAM" id="SSF88713">
    <property type="entry name" value="Glycoside hydrolase/deacetylase"/>
    <property type="match status" value="1"/>
</dbReference>
<dbReference type="PANTHER" id="PTHR10587:SF80">
    <property type="entry name" value="CHITOOLIGOSACCHARIDE DEACETYLASE"/>
    <property type="match status" value="1"/>
</dbReference>
<dbReference type="EMBL" id="FORR01000006">
    <property type="protein sequence ID" value="SFJ23540.1"/>
    <property type="molecule type" value="Genomic_DNA"/>
</dbReference>
<dbReference type="GO" id="GO:0005975">
    <property type="term" value="P:carbohydrate metabolic process"/>
    <property type="evidence" value="ECO:0007669"/>
    <property type="project" value="InterPro"/>
</dbReference>
<name>A0A1I3PQC9_9BACL</name>
<evidence type="ECO:0000259" key="2">
    <source>
        <dbReference type="PROSITE" id="PS51677"/>
    </source>
</evidence>
<evidence type="ECO:0000256" key="1">
    <source>
        <dbReference type="SAM" id="SignalP"/>
    </source>
</evidence>
<feature type="chain" id="PRO_5011641516" evidence="1">
    <location>
        <begin position="21"/>
        <end position="322"/>
    </location>
</feature>
<accession>A0A1I3PQC9</accession>
<dbReference type="RefSeq" id="WP_093229407.1">
    <property type="nucleotide sequence ID" value="NZ_FORR01000006.1"/>
</dbReference>
<dbReference type="AlphaFoldDB" id="A0A1I3PQC9"/>
<dbReference type="InterPro" id="IPR002509">
    <property type="entry name" value="NODB_dom"/>
</dbReference>
<organism evidence="3 4">
    <name type="scientific">Thermoflavimicrobium dichotomicum</name>
    <dbReference type="NCBI Taxonomy" id="46223"/>
    <lineage>
        <taxon>Bacteria</taxon>
        <taxon>Bacillati</taxon>
        <taxon>Bacillota</taxon>
        <taxon>Bacilli</taxon>
        <taxon>Bacillales</taxon>
        <taxon>Thermoactinomycetaceae</taxon>
        <taxon>Thermoflavimicrobium</taxon>
    </lineage>
</organism>
<feature type="domain" description="NodB homology" evidence="2">
    <location>
        <begin position="130"/>
        <end position="307"/>
    </location>
</feature>
<proteinExistence type="predicted"/>
<dbReference type="GO" id="GO:0016020">
    <property type="term" value="C:membrane"/>
    <property type="evidence" value="ECO:0007669"/>
    <property type="project" value="TreeGrafter"/>
</dbReference>
<gene>
    <name evidence="3" type="ORF">SAMN05421852_10666</name>
</gene>
<reference evidence="3 4" key="1">
    <citation type="submission" date="2016-10" db="EMBL/GenBank/DDBJ databases">
        <authorList>
            <person name="de Groot N.N."/>
        </authorList>
    </citation>
    <scope>NUCLEOTIDE SEQUENCE [LARGE SCALE GENOMIC DNA]</scope>
    <source>
        <strain evidence="3 4">DSM 44778</strain>
    </source>
</reference>
<dbReference type="InterPro" id="IPR011330">
    <property type="entry name" value="Glyco_hydro/deAcase_b/a-brl"/>
</dbReference>
<keyword evidence="1" id="KW-0732">Signal</keyword>
<dbReference type="GO" id="GO:0016810">
    <property type="term" value="F:hydrolase activity, acting on carbon-nitrogen (but not peptide) bonds"/>
    <property type="evidence" value="ECO:0007669"/>
    <property type="project" value="InterPro"/>
</dbReference>
<dbReference type="CDD" id="cd10950">
    <property type="entry name" value="CE4_BsYlxY_like"/>
    <property type="match status" value="1"/>
</dbReference>
<sequence>MLKVKWMLLSAVLAASLVQSEPVTLYVNAVKSDQALPILADQDERERLREQIKKEAPNHYLPPIDARVDRIWKAIPGLNGREVDIEATLDKTIKQKNKDTIQWVYKEIPPKITLDQLGAVPIYRGNDKKQAAAIMVNVAWGTEYLPAMLEIFEKEKVKATFFLDGSWLKKHPKEAKKIVASGHEIGNHAYSHPLLSTVSSDRIEQEIGKTSQLINQTLNIKSQWFAPPAGDFDQRVVDIAFKNQMKTVLWTVDTVDWRKDSTPARMVERIEKGIGPGSLILMHPTDRTVTALPQIVRLVKRKGIKLGTVGEVLSSKRMEKIE</sequence>
<dbReference type="PANTHER" id="PTHR10587">
    <property type="entry name" value="GLYCOSYL TRANSFERASE-RELATED"/>
    <property type="match status" value="1"/>
</dbReference>
<dbReference type="Proteomes" id="UP000199545">
    <property type="component" value="Unassembled WGS sequence"/>
</dbReference>